<name>A0A6H9SRH7_9BURK</name>
<dbReference type="AlphaFoldDB" id="A0A6H9SRH7"/>
<protein>
    <submittedName>
        <fullName evidence="1">Uncharacterized protein</fullName>
    </submittedName>
</protein>
<organism evidence="1 2">
    <name type="scientific">Burkholderia latens</name>
    <dbReference type="NCBI Taxonomy" id="488446"/>
    <lineage>
        <taxon>Bacteria</taxon>
        <taxon>Pseudomonadati</taxon>
        <taxon>Pseudomonadota</taxon>
        <taxon>Betaproteobacteria</taxon>
        <taxon>Burkholderiales</taxon>
        <taxon>Burkholderiaceae</taxon>
        <taxon>Burkholderia</taxon>
        <taxon>Burkholderia cepacia complex</taxon>
    </lineage>
</organism>
<proteinExistence type="predicted"/>
<evidence type="ECO:0000313" key="2">
    <source>
        <dbReference type="Proteomes" id="UP000430232"/>
    </source>
</evidence>
<sequence length="68" mass="7206">MLTFCRRCRMLKGTRKPGVGPVACYRGAAPAVVPIGGRGRCAPDGLSVCRKAAARPWRRGRAGSAHGR</sequence>
<keyword evidence="2" id="KW-1185">Reference proteome</keyword>
<dbReference type="EMBL" id="VZOJ01000052">
    <property type="protein sequence ID" value="KAB0639037.1"/>
    <property type="molecule type" value="Genomic_DNA"/>
</dbReference>
<dbReference type="Proteomes" id="UP000430232">
    <property type="component" value="Unassembled WGS sequence"/>
</dbReference>
<comment type="caution">
    <text evidence="1">The sequence shown here is derived from an EMBL/GenBank/DDBJ whole genome shotgun (WGS) entry which is preliminary data.</text>
</comment>
<dbReference type="OrthoDB" id="9036113at2"/>
<reference evidence="1 2" key="1">
    <citation type="submission" date="2019-09" db="EMBL/GenBank/DDBJ databases">
        <title>Draft genome sequences of 48 bacterial type strains from the CCUG.</title>
        <authorList>
            <person name="Tunovic T."/>
            <person name="Pineiro-Iglesias B."/>
            <person name="Unosson C."/>
            <person name="Inganas E."/>
            <person name="Ohlen M."/>
            <person name="Cardew S."/>
            <person name="Jensie-Markopoulos S."/>
            <person name="Salva-Serra F."/>
            <person name="Jaen-Luchoro D."/>
            <person name="Karlsson R."/>
            <person name="Svensson-Stadler L."/>
            <person name="Chun J."/>
            <person name="Moore E."/>
        </authorList>
    </citation>
    <scope>NUCLEOTIDE SEQUENCE [LARGE SCALE GENOMIC DNA]</scope>
    <source>
        <strain evidence="1 2">CCUG 54555</strain>
    </source>
</reference>
<evidence type="ECO:0000313" key="1">
    <source>
        <dbReference type="EMBL" id="KAB0639037.1"/>
    </source>
</evidence>
<accession>A0A6H9SRH7</accession>
<gene>
    <name evidence="1" type="ORF">F7R21_19035</name>
</gene>